<feature type="transmembrane region" description="Helical" evidence="6">
    <location>
        <begin position="260"/>
        <end position="281"/>
    </location>
</feature>
<feature type="transmembrane region" description="Helical" evidence="6">
    <location>
        <begin position="313"/>
        <end position="334"/>
    </location>
</feature>
<name>A0A1Z5KN43_FISSO</name>
<feature type="compositionally biased region" description="Basic and acidic residues" evidence="5">
    <location>
        <begin position="372"/>
        <end position="381"/>
    </location>
</feature>
<gene>
    <name evidence="7" type="ORF">FisN_13Hh146</name>
</gene>
<dbReference type="GO" id="GO:0016020">
    <property type="term" value="C:membrane"/>
    <property type="evidence" value="ECO:0007669"/>
    <property type="project" value="UniProtKB-SubCell"/>
</dbReference>
<dbReference type="Proteomes" id="UP000198406">
    <property type="component" value="Unassembled WGS sequence"/>
</dbReference>
<feature type="transmembrane region" description="Helical" evidence="6">
    <location>
        <begin position="12"/>
        <end position="35"/>
    </location>
</feature>
<proteinExistence type="predicted"/>
<feature type="transmembrane region" description="Helical" evidence="6">
    <location>
        <begin position="154"/>
        <end position="178"/>
    </location>
</feature>
<evidence type="ECO:0000256" key="3">
    <source>
        <dbReference type="ARBA" id="ARBA00022989"/>
    </source>
</evidence>
<comment type="subcellular location">
    <subcellularLocation>
        <location evidence="1">Membrane</location>
        <topology evidence="1">Multi-pass membrane protein</topology>
    </subcellularLocation>
</comment>
<evidence type="ECO:0000256" key="2">
    <source>
        <dbReference type="ARBA" id="ARBA00022692"/>
    </source>
</evidence>
<evidence type="ECO:0000256" key="1">
    <source>
        <dbReference type="ARBA" id="ARBA00004141"/>
    </source>
</evidence>
<accession>A0A1Z5KN43</accession>
<evidence type="ECO:0000256" key="6">
    <source>
        <dbReference type="SAM" id="Phobius"/>
    </source>
</evidence>
<dbReference type="InParanoid" id="A0A1Z5KN43"/>
<dbReference type="InterPro" id="IPR037185">
    <property type="entry name" value="EmrE-like"/>
</dbReference>
<evidence type="ECO:0000256" key="4">
    <source>
        <dbReference type="ARBA" id="ARBA00023136"/>
    </source>
</evidence>
<feature type="transmembrane region" description="Helical" evidence="6">
    <location>
        <begin position="47"/>
        <end position="66"/>
    </location>
</feature>
<keyword evidence="8" id="KW-1185">Reference proteome</keyword>
<dbReference type="AlphaFoldDB" id="A0A1Z5KN43"/>
<evidence type="ECO:0000313" key="7">
    <source>
        <dbReference type="EMBL" id="GAX27753.1"/>
    </source>
</evidence>
<keyword evidence="3 6" id="KW-1133">Transmembrane helix</keyword>
<feature type="transmembrane region" description="Helical" evidence="6">
    <location>
        <begin position="346"/>
        <end position="366"/>
    </location>
</feature>
<keyword evidence="2 6" id="KW-0812">Transmembrane</keyword>
<feature type="transmembrane region" description="Helical" evidence="6">
    <location>
        <begin position="287"/>
        <end position="306"/>
    </location>
</feature>
<feature type="compositionally biased region" description="Polar residues" evidence="5">
    <location>
        <begin position="382"/>
        <end position="394"/>
    </location>
</feature>
<dbReference type="SUPFAM" id="SSF103481">
    <property type="entry name" value="Multidrug resistance efflux transporter EmrE"/>
    <property type="match status" value="1"/>
</dbReference>
<feature type="region of interest" description="Disordered" evidence="5">
    <location>
        <begin position="372"/>
        <end position="410"/>
    </location>
</feature>
<sequence>MANTAHVSGAYSLGLFFIVLVALIWTASSILVQYLYSEDVSFDSPFLLTYIGVSLFSLWLPTHSLWSTWASQDRQHSSVGVMELSASSAQPIYSVVNADGSVSSQDSTENLGDELEAGDETSLLGVWTVADHQHAARQIAPVWFLANWAYNASLAYTSITSSTVLASTGSLFTFLFAVSCQDETFNWVKCSGVLLGVLGSILTALEDRNTSSDPDDMGRSSTAVLGDALGLLSAIGYGAYAVQTRILCPHDERRYSMQALLGYIGLYNMVVLSPIAIYALLSSQSSVSVLVLGFVVLKGLFDNVLSDYLWLRAIMLTSATVATVGLGLTIPLAFASDFLLQRSDVLTAGSVMGALAVLGGFVLVNVGSKEETNHGSDHHNDNFSLETNEPQSTFRDSEAVFETADESQLT</sequence>
<keyword evidence="4 6" id="KW-0472">Membrane</keyword>
<feature type="transmembrane region" description="Helical" evidence="6">
    <location>
        <begin position="225"/>
        <end position="248"/>
    </location>
</feature>
<dbReference type="PANTHER" id="PTHR23051">
    <property type="entry name" value="SOLUTE CARRIER FAMILY 35, MEMBER F5"/>
    <property type="match status" value="1"/>
</dbReference>
<feature type="transmembrane region" description="Helical" evidence="6">
    <location>
        <begin position="185"/>
        <end position="205"/>
    </location>
</feature>
<reference evidence="7 8" key="1">
    <citation type="journal article" date="2015" name="Plant Cell">
        <title>Oil accumulation by the oleaginous diatom Fistulifera solaris as revealed by the genome and transcriptome.</title>
        <authorList>
            <person name="Tanaka T."/>
            <person name="Maeda Y."/>
            <person name="Veluchamy A."/>
            <person name="Tanaka M."/>
            <person name="Abida H."/>
            <person name="Marechal E."/>
            <person name="Bowler C."/>
            <person name="Muto M."/>
            <person name="Sunaga Y."/>
            <person name="Tanaka M."/>
            <person name="Yoshino T."/>
            <person name="Taniguchi T."/>
            <person name="Fukuda Y."/>
            <person name="Nemoto M."/>
            <person name="Matsumoto M."/>
            <person name="Wong P.S."/>
            <person name="Aburatani S."/>
            <person name="Fujibuchi W."/>
        </authorList>
    </citation>
    <scope>NUCLEOTIDE SEQUENCE [LARGE SCALE GENOMIC DNA]</scope>
    <source>
        <strain evidence="7 8">JPCC DA0580</strain>
    </source>
</reference>
<evidence type="ECO:0000313" key="8">
    <source>
        <dbReference type="Proteomes" id="UP000198406"/>
    </source>
</evidence>
<evidence type="ECO:0000256" key="5">
    <source>
        <dbReference type="SAM" id="MobiDB-lite"/>
    </source>
</evidence>
<dbReference type="PANTHER" id="PTHR23051:SF0">
    <property type="entry name" value="SOLUTE CARRIER FAMILY 35 MEMBER F5"/>
    <property type="match status" value="1"/>
</dbReference>
<comment type="caution">
    <text evidence="7">The sequence shown here is derived from an EMBL/GenBank/DDBJ whole genome shotgun (WGS) entry which is preliminary data.</text>
</comment>
<dbReference type="OrthoDB" id="1436450at2759"/>
<dbReference type="EMBL" id="BDSP01000259">
    <property type="protein sequence ID" value="GAX27753.1"/>
    <property type="molecule type" value="Genomic_DNA"/>
</dbReference>
<protein>
    <submittedName>
        <fullName evidence="7">Solute carrier family 35, member F5</fullName>
    </submittedName>
</protein>
<organism evidence="7 8">
    <name type="scientific">Fistulifera solaris</name>
    <name type="common">Oleaginous diatom</name>
    <dbReference type="NCBI Taxonomy" id="1519565"/>
    <lineage>
        <taxon>Eukaryota</taxon>
        <taxon>Sar</taxon>
        <taxon>Stramenopiles</taxon>
        <taxon>Ochrophyta</taxon>
        <taxon>Bacillariophyta</taxon>
        <taxon>Bacillariophyceae</taxon>
        <taxon>Bacillariophycidae</taxon>
        <taxon>Naviculales</taxon>
        <taxon>Naviculaceae</taxon>
        <taxon>Fistulifera</taxon>
    </lineage>
</organism>